<evidence type="ECO:0008006" key="5">
    <source>
        <dbReference type="Google" id="ProtNLM"/>
    </source>
</evidence>
<proteinExistence type="predicted"/>
<feature type="transmembrane region" description="Helical" evidence="2">
    <location>
        <begin position="23"/>
        <end position="44"/>
    </location>
</feature>
<dbReference type="EMBL" id="BMMP01000013">
    <property type="protein sequence ID" value="GGO53651.1"/>
    <property type="molecule type" value="Genomic_DNA"/>
</dbReference>
<keyword evidence="2" id="KW-0472">Membrane</keyword>
<evidence type="ECO:0000313" key="3">
    <source>
        <dbReference type="EMBL" id="GGO53651.1"/>
    </source>
</evidence>
<protein>
    <recommendedName>
        <fullName evidence="5">Serine/threonine protein kinase</fullName>
    </recommendedName>
</protein>
<dbReference type="Proteomes" id="UP000631535">
    <property type="component" value="Unassembled WGS sequence"/>
</dbReference>
<gene>
    <name evidence="3" type="ORF">GCM10012287_40810</name>
</gene>
<evidence type="ECO:0000313" key="4">
    <source>
        <dbReference type="Proteomes" id="UP000631535"/>
    </source>
</evidence>
<keyword evidence="4" id="KW-1185">Reference proteome</keyword>
<keyword evidence="2" id="KW-1133">Transmembrane helix</keyword>
<evidence type="ECO:0000256" key="1">
    <source>
        <dbReference type="SAM" id="MobiDB-lite"/>
    </source>
</evidence>
<keyword evidence="2" id="KW-0812">Transmembrane</keyword>
<feature type="compositionally biased region" description="Low complexity" evidence="1">
    <location>
        <begin position="126"/>
        <end position="141"/>
    </location>
</feature>
<name>A0ABQ2MJF2_9ACTN</name>
<accession>A0ABQ2MJF2</accession>
<sequence length="171" mass="16599">MPAVAVVSVGSWLKRTWREHHPALVAGGAVTVAAAVVAVALFGFGGSDDDAARRPSGNGGTELPTPPLTPGSGPEKTSPPGEASGMPEGGPGTSPSRTSESPGGMDPDGGSGPSASSPGSSPPTTPTGSPTPSGSPTGEPTATPPPGHHGLCLNLHLPPILKIDLCILDGV</sequence>
<evidence type="ECO:0000256" key="2">
    <source>
        <dbReference type="SAM" id="Phobius"/>
    </source>
</evidence>
<organism evidence="3 4">
    <name type="scientific">Streptomyces daqingensis</name>
    <dbReference type="NCBI Taxonomy" id="1472640"/>
    <lineage>
        <taxon>Bacteria</taxon>
        <taxon>Bacillati</taxon>
        <taxon>Actinomycetota</taxon>
        <taxon>Actinomycetes</taxon>
        <taxon>Kitasatosporales</taxon>
        <taxon>Streptomycetaceae</taxon>
        <taxon>Streptomyces</taxon>
    </lineage>
</organism>
<comment type="caution">
    <text evidence="3">The sequence shown here is derived from an EMBL/GenBank/DDBJ whole genome shotgun (WGS) entry which is preliminary data.</text>
</comment>
<feature type="region of interest" description="Disordered" evidence="1">
    <location>
        <begin position="45"/>
        <end position="147"/>
    </location>
</feature>
<reference evidence="4" key="1">
    <citation type="journal article" date="2019" name="Int. J. Syst. Evol. Microbiol.">
        <title>The Global Catalogue of Microorganisms (GCM) 10K type strain sequencing project: providing services to taxonomists for standard genome sequencing and annotation.</title>
        <authorList>
            <consortium name="The Broad Institute Genomics Platform"/>
            <consortium name="The Broad Institute Genome Sequencing Center for Infectious Disease"/>
            <person name="Wu L."/>
            <person name="Ma J."/>
        </authorList>
    </citation>
    <scope>NUCLEOTIDE SEQUENCE [LARGE SCALE GENOMIC DNA]</scope>
    <source>
        <strain evidence="4">CGMCC 4.7178</strain>
    </source>
</reference>